<dbReference type="EMBL" id="BOMG01000040">
    <property type="protein sequence ID" value="GID54403.1"/>
    <property type="molecule type" value="Genomic_DNA"/>
</dbReference>
<protein>
    <submittedName>
        <fullName evidence="2">Uncharacterized protein</fullName>
    </submittedName>
</protein>
<evidence type="ECO:0000313" key="2">
    <source>
        <dbReference type="EMBL" id="GID54403.1"/>
    </source>
</evidence>
<dbReference type="Proteomes" id="UP000612282">
    <property type="component" value="Unassembled WGS sequence"/>
</dbReference>
<keyword evidence="3" id="KW-1185">Reference proteome</keyword>
<proteinExistence type="predicted"/>
<sequence>MAGIPLPVAELLYLNYFRYAENMTVQSFSYSAFLRGPSQVLPSLTDADVILERRDEENLVLTRAERFEAVSTGLRIAARSLAILARRHQDLAEEALAEELPWLTWLPAEERVTCVRELLADLLAGADTGLLIPFARNLASWRSTAEAWSDPELARRLQGPFAGDGPTIGRPAEIPT</sequence>
<evidence type="ECO:0000256" key="1">
    <source>
        <dbReference type="SAM" id="MobiDB-lite"/>
    </source>
</evidence>
<gene>
    <name evidence="2" type="ORF">Aco03nite_028070</name>
</gene>
<accession>A0ABQ3X7D3</accession>
<comment type="caution">
    <text evidence="2">The sequence shown here is derived from an EMBL/GenBank/DDBJ whole genome shotgun (WGS) entry which is preliminary data.</text>
</comment>
<reference evidence="2 3" key="1">
    <citation type="submission" date="2021-01" db="EMBL/GenBank/DDBJ databases">
        <title>Whole genome shotgun sequence of Actinoplanes couchii NBRC 106145.</title>
        <authorList>
            <person name="Komaki H."/>
            <person name="Tamura T."/>
        </authorList>
    </citation>
    <scope>NUCLEOTIDE SEQUENCE [LARGE SCALE GENOMIC DNA]</scope>
    <source>
        <strain evidence="2 3">NBRC 106145</strain>
    </source>
</reference>
<feature type="region of interest" description="Disordered" evidence="1">
    <location>
        <begin position="156"/>
        <end position="176"/>
    </location>
</feature>
<organism evidence="2 3">
    <name type="scientific">Actinoplanes couchii</name>
    <dbReference type="NCBI Taxonomy" id="403638"/>
    <lineage>
        <taxon>Bacteria</taxon>
        <taxon>Bacillati</taxon>
        <taxon>Actinomycetota</taxon>
        <taxon>Actinomycetes</taxon>
        <taxon>Micromonosporales</taxon>
        <taxon>Micromonosporaceae</taxon>
        <taxon>Actinoplanes</taxon>
    </lineage>
</organism>
<evidence type="ECO:0000313" key="3">
    <source>
        <dbReference type="Proteomes" id="UP000612282"/>
    </source>
</evidence>
<name>A0ABQ3X7D3_9ACTN</name>